<keyword evidence="2" id="KW-1185">Reference proteome</keyword>
<dbReference type="Proteomes" id="UP001500631">
    <property type="component" value="Unassembled WGS sequence"/>
</dbReference>
<accession>A0ABP9MRN7</accession>
<evidence type="ECO:0008006" key="3">
    <source>
        <dbReference type="Google" id="ProtNLM"/>
    </source>
</evidence>
<evidence type="ECO:0000313" key="1">
    <source>
        <dbReference type="EMBL" id="GAA5100694.1"/>
    </source>
</evidence>
<protein>
    <recommendedName>
        <fullName evidence="3">DUF927 domain-containing protein</fullName>
    </recommendedName>
</protein>
<evidence type="ECO:0000313" key="2">
    <source>
        <dbReference type="Proteomes" id="UP001500631"/>
    </source>
</evidence>
<dbReference type="EMBL" id="BAABKE010000005">
    <property type="protein sequence ID" value="GAA5100694.1"/>
    <property type="molecule type" value="Genomic_DNA"/>
</dbReference>
<comment type="caution">
    <text evidence="1">The sequence shown here is derived from an EMBL/GenBank/DDBJ whole genome shotgun (WGS) entry which is preliminary data.</text>
</comment>
<sequence>MPHGYVKSTFELSNFNPSIEYKNEWLEAFIIVFGDKGLVALTYWMLSLFAEQIRAKYGMFPFLEATGEAGAGKSLLIEFLWLLVGRSSYEGINPTTSTRVGRARTLAQVSNLPVVFIEGDINDPSSGNNHKQKAFSPEELKPLFNGRSPRTKATKDHTNITDDMPFKGSVVISQNQKVSGSEAILSRLIYLHFDRSQHNAQSREAASYLARLSVEEVSGFLFYALKNEQLIMDIVDRTFQSNRDHIMALPDVKMERIGSTHGLMLSGLQALSEILPITDNTKQKVMNFIDQIAIERERDLISDHPALDQFWDVYEYFESLVQPNQPYSLNHSPNDSEIAISLGEFFPHAKLNHQALEDIKLIKKIIKTSVRHQFISVKTVRSPIASKSMRCYVFKK</sequence>
<reference evidence="2" key="1">
    <citation type="journal article" date="2019" name="Int. J. Syst. Evol. Microbiol.">
        <title>The Global Catalogue of Microorganisms (GCM) 10K type strain sequencing project: providing services to taxonomists for standard genome sequencing and annotation.</title>
        <authorList>
            <consortium name="The Broad Institute Genomics Platform"/>
            <consortium name="The Broad Institute Genome Sequencing Center for Infectious Disease"/>
            <person name="Wu L."/>
            <person name="Ma J."/>
        </authorList>
    </citation>
    <scope>NUCLEOTIDE SEQUENCE [LARGE SCALE GENOMIC DNA]</scope>
    <source>
        <strain evidence="2">JCM 18424</strain>
    </source>
</reference>
<proteinExistence type="predicted"/>
<gene>
    <name evidence="1" type="ORF">GCM10023338_15580</name>
</gene>
<name>A0ABP9MRN7_9GAMM</name>
<organism evidence="1 2">
    <name type="scientific">Wohlfahrtiimonas larvae</name>
    <dbReference type="NCBI Taxonomy" id="1157986"/>
    <lineage>
        <taxon>Bacteria</taxon>
        <taxon>Pseudomonadati</taxon>
        <taxon>Pseudomonadota</taxon>
        <taxon>Gammaproteobacteria</taxon>
        <taxon>Cardiobacteriales</taxon>
        <taxon>Ignatzschineriaceae</taxon>
        <taxon>Wohlfahrtiimonas</taxon>
    </lineage>
</organism>